<keyword evidence="4" id="KW-1185">Reference proteome</keyword>
<evidence type="ECO:0000313" key="4">
    <source>
        <dbReference type="Proteomes" id="UP000192940"/>
    </source>
</evidence>
<protein>
    <submittedName>
        <fullName evidence="3">Transposase IS116/IS110/IS902 family protein</fullName>
    </submittedName>
</protein>
<evidence type="ECO:0000313" key="3">
    <source>
        <dbReference type="EMBL" id="SMF85700.1"/>
    </source>
</evidence>
<dbReference type="NCBIfam" id="NF033542">
    <property type="entry name" value="transpos_IS110"/>
    <property type="match status" value="1"/>
</dbReference>
<dbReference type="Proteomes" id="UP000192940">
    <property type="component" value="Chromosome I"/>
</dbReference>
<dbReference type="InterPro" id="IPR047650">
    <property type="entry name" value="Transpos_IS110"/>
</dbReference>
<dbReference type="Pfam" id="PF02371">
    <property type="entry name" value="Transposase_20"/>
    <property type="match status" value="1"/>
</dbReference>
<dbReference type="STRING" id="1313296.SAMN05661091_3118"/>
<proteinExistence type="predicted"/>
<dbReference type="InterPro" id="IPR002525">
    <property type="entry name" value="Transp_IS110-like_N"/>
</dbReference>
<dbReference type="AlphaFoldDB" id="A0A1X7HFP9"/>
<feature type="domain" description="Transposase IS110-like N-terminal" evidence="1">
    <location>
        <begin position="40"/>
        <end position="211"/>
    </location>
</feature>
<sequence>MVNLVQMIRIGDHKLDNFMLTDTSIIEDRDNSRVFYPFYVGIDIGSDFHVAACIPFEKFRSEKEWKRSKTMKFNSDSQGITKFIHALEDIQAQFGYKPQDFFILLEPTGGHYSYLVVRVLLDRGYSIYQVENKAVKNFRERQLGLNEKSDEIDARIMAYMGWHKILHPDMRSVRIVRPASAEQVLYRTLTRDRWLLTTQLTRRKNQVQQLFCVTNPELKRAFKKTGALSVLKLALKYPTAQEMAKVTQDELRHTLITIGAKTTATKASMTLAELLPNTLALNIPHLAERQTWPIEEALRIDEAIKSMDKQIASLLYGNKEKGYKPHPYTMILMSFPIMSESMACTFIGAIGDIERFSTYLELKKYLGVAAENKISGTSVFKSRQTYEGVRDTRRVLFLMTLLLISPKISENSFRVYYKRLVDRGMAKRKAIGHVCGKIAQVLYSCLKNNEPYDPFKHASKMGVILDGDKVRLKILANLEDYERQADELADDDVL</sequence>
<dbReference type="PANTHER" id="PTHR33055:SF13">
    <property type="entry name" value="TRANSPOSASE"/>
    <property type="match status" value="1"/>
</dbReference>
<dbReference type="PANTHER" id="PTHR33055">
    <property type="entry name" value="TRANSPOSASE FOR INSERTION SEQUENCE ELEMENT IS1111A"/>
    <property type="match status" value="1"/>
</dbReference>
<accession>A0A1X7HFP9</accession>
<dbReference type="GO" id="GO:0003677">
    <property type="term" value="F:DNA binding"/>
    <property type="evidence" value="ECO:0007669"/>
    <property type="project" value="InterPro"/>
</dbReference>
<evidence type="ECO:0000259" key="1">
    <source>
        <dbReference type="Pfam" id="PF01548"/>
    </source>
</evidence>
<dbReference type="EMBL" id="LT840184">
    <property type="protein sequence ID" value="SMF85700.1"/>
    <property type="molecule type" value="Genomic_DNA"/>
</dbReference>
<evidence type="ECO:0000259" key="2">
    <source>
        <dbReference type="Pfam" id="PF02371"/>
    </source>
</evidence>
<organism evidence="3 4">
    <name type="scientific">Paenibacillus uliginis N3/975</name>
    <dbReference type="NCBI Taxonomy" id="1313296"/>
    <lineage>
        <taxon>Bacteria</taxon>
        <taxon>Bacillati</taxon>
        <taxon>Bacillota</taxon>
        <taxon>Bacilli</taxon>
        <taxon>Bacillales</taxon>
        <taxon>Paenibacillaceae</taxon>
        <taxon>Paenibacillus</taxon>
    </lineage>
</organism>
<feature type="domain" description="Transposase IS116/IS110/IS902 C-terminal" evidence="2">
    <location>
        <begin position="331"/>
        <end position="404"/>
    </location>
</feature>
<reference evidence="3 4" key="1">
    <citation type="submission" date="2017-04" db="EMBL/GenBank/DDBJ databases">
        <authorList>
            <person name="Afonso C.L."/>
            <person name="Miller P.J."/>
            <person name="Scott M.A."/>
            <person name="Spackman E."/>
            <person name="Goraichik I."/>
            <person name="Dimitrov K.M."/>
            <person name="Suarez D.L."/>
            <person name="Swayne D.E."/>
        </authorList>
    </citation>
    <scope>NUCLEOTIDE SEQUENCE [LARGE SCALE GENOMIC DNA]</scope>
    <source>
        <strain evidence="3 4">N3/975</strain>
    </source>
</reference>
<name>A0A1X7HFP9_9BACL</name>
<dbReference type="Pfam" id="PF01548">
    <property type="entry name" value="DEDD_Tnp_IS110"/>
    <property type="match status" value="1"/>
</dbReference>
<dbReference type="GO" id="GO:0004803">
    <property type="term" value="F:transposase activity"/>
    <property type="evidence" value="ECO:0007669"/>
    <property type="project" value="InterPro"/>
</dbReference>
<dbReference type="GO" id="GO:0006313">
    <property type="term" value="P:DNA transposition"/>
    <property type="evidence" value="ECO:0007669"/>
    <property type="project" value="InterPro"/>
</dbReference>
<dbReference type="InterPro" id="IPR003346">
    <property type="entry name" value="Transposase_20"/>
</dbReference>
<gene>
    <name evidence="3" type="ORF">SAMN05661091_3118</name>
</gene>